<accession>A0A9P5U1F4</accession>
<dbReference type="AlphaFoldDB" id="A0A9P5U1F4"/>
<evidence type="ECO:0000313" key="2">
    <source>
        <dbReference type="Proteomes" id="UP000772434"/>
    </source>
</evidence>
<keyword evidence="2" id="KW-1185">Reference proteome</keyword>
<name>A0A9P5U1F4_9AGAR</name>
<dbReference type="OrthoDB" id="660555at2759"/>
<protein>
    <submittedName>
        <fullName evidence="1">Uncharacterized protein</fullName>
    </submittedName>
</protein>
<dbReference type="EMBL" id="JADNRY010000161">
    <property type="protein sequence ID" value="KAF9062836.1"/>
    <property type="molecule type" value="Genomic_DNA"/>
</dbReference>
<reference evidence="1" key="1">
    <citation type="submission" date="2020-11" db="EMBL/GenBank/DDBJ databases">
        <authorList>
            <consortium name="DOE Joint Genome Institute"/>
            <person name="Ahrendt S."/>
            <person name="Riley R."/>
            <person name="Andreopoulos W."/>
            <person name="Labutti K."/>
            <person name="Pangilinan J."/>
            <person name="Ruiz-Duenas F.J."/>
            <person name="Barrasa J.M."/>
            <person name="Sanchez-Garcia M."/>
            <person name="Camarero S."/>
            <person name="Miyauchi S."/>
            <person name="Serrano A."/>
            <person name="Linde D."/>
            <person name="Babiker R."/>
            <person name="Drula E."/>
            <person name="Ayuso-Fernandez I."/>
            <person name="Pacheco R."/>
            <person name="Padilla G."/>
            <person name="Ferreira P."/>
            <person name="Barriuso J."/>
            <person name="Kellner H."/>
            <person name="Castanera R."/>
            <person name="Alfaro M."/>
            <person name="Ramirez L."/>
            <person name="Pisabarro A.G."/>
            <person name="Kuo A."/>
            <person name="Tritt A."/>
            <person name="Lipzen A."/>
            <person name="He G."/>
            <person name="Yan M."/>
            <person name="Ng V."/>
            <person name="Cullen D."/>
            <person name="Martin F."/>
            <person name="Rosso M.-N."/>
            <person name="Henrissat B."/>
            <person name="Hibbett D."/>
            <person name="Martinez A.T."/>
            <person name="Grigoriev I.V."/>
        </authorList>
    </citation>
    <scope>NUCLEOTIDE SEQUENCE</scope>
    <source>
        <strain evidence="1">AH 40177</strain>
    </source>
</reference>
<sequence>MLYFVAAKLQTSPLTYRKMAEYNAVDKTRGEIPLQLPANLLRPKHFGQQQPSYSPSDFLEHMHPLFTYPLHRPSIVCKKNGGGRWQPKEYPEDPDTLVAVKNRKGTIIMKRSWEVKMEEEEEEGTKREKEEIEGVVIIDGGEHDRASQPCVFPLFADFKIRQKPVRPGCLTTEQEVDTFLATLGYAPSTF</sequence>
<organism evidence="1 2">
    <name type="scientific">Rhodocollybia butyracea</name>
    <dbReference type="NCBI Taxonomy" id="206335"/>
    <lineage>
        <taxon>Eukaryota</taxon>
        <taxon>Fungi</taxon>
        <taxon>Dikarya</taxon>
        <taxon>Basidiomycota</taxon>
        <taxon>Agaricomycotina</taxon>
        <taxon>Agaricomycetes</taxon>
        <taxon>Agaricomycetidae</taxon>
        <taxon>Agaricales</taxon>
        <taxon>Marasmiineae</taxon>
        <taxon>Omphalotaceae</taxon>
        <taxon>Rhodocollybia</taxon>
    </lineage>
</organism>
<evidence type="ECO:0000313" key="1">
    <source>
        <dbReference type="EMBL" id="KAF9062836.1"/>
    </source>
</evidence>
<dbReference type="Proteomes" id="UP000772434">
    <property type="component" value="Unassembled WGS sequence"/>
</dbReference>
<gene>
    <name evidence="1" type="ORF">BDP27DRAFT_1427522</name>
</gene>
<comment type="caution">
    <text evidence="1">The sequence shown here is derived from an EMBL/GenBank/DDBJ whole genome shotgun (WGS) entry which is preliminary data.</text>
</comment>
<proteinExistence type="predicted"/>